<name>A0A4V1KI36_9SPHI</name>
<evidence type="ECO:0008006" key="3">
    <source>
        <dbReference type="Google" id="ProtNLM"/>
    </source>
</evidence>
<organism evidence="1 2">
    <name type="scientific">Arcticibacter tournemirensis</name>
    <dbReference type="NCBI Taxonomy" id="699437"/>
    <lineage>
        <taxon>Bacteria</taxon>
        <taxon>Pseudomonadati</taxon>
        <taxon>Bacteroidota</taxon>
        <taxon>Sphingobacteriia</taxon>
        <taxon>Sphingobacteriales</taxon>
        <taxon>Sphingobacteriaceae</taxon>
        <taxon>Arcticibacter</taxon>
    </lineage>
</organism>
<sequence>MNTTSKLHMGAIVEKQVRLSMVSITDVSKSLNVNRRTLYNWFSKPVIPEYVILNIGECIGYDFSRQIPQLADSKSLFSGRVGIGYPKEEDSAYKMKYLHLLEKYNLALEELRVYRFST</sequence>
<accession>A0A4V1KI36</accession>
<reference evidence="1 2" key="1">
    <citation type="submission" date="2018-12" db="EMBL/GenBank/DDBJ databases">
        <title>The Draft Genome Sequence of the Soil Bacterium Pedobacter tournemirensis R1.</title>
        <authorList>
            <person name="He J."/>
        </authorList>
    </citation>
    <scope>NUCLEOTIDE SEQUENCE [LARGE SCALE GENOMIC DNA]</scope>
    <source>
        <strain evidence="1 2">R1</strain>
    </source>
</reference>
<proteinExistence type="predicted"/>
<evidence type="ECO:0000313" key="1">
    <source>
        <dbReference type="EMBL" id="RXF69322.1"/>
    </source>
</evidence>
<dbReference type="AlphaFoldDB" id="A0A4V1KI36"/>
<dbReference type="EMBL" id="RXOC01000007">
    <property type="protein sequence ID" value="RXF69322.1"/>
    <property type="molecule type" value="Genomic_DNA"/>
</dbReference>
<comment type="caution">
    <text evidence="1">The sequence shown here is derived from an EMBL/GenBank/DDBJ whole genome shotgun (WGS) entry which is preliminary data.</text>
</comment>
<dbReference type="RefSeq" id="WP_128769596.1">
    <property type="nucleotide sequence ID" value="NZ_RXOC01000007.1"/>
</dbReference>
<gene>
    <name evidence="1" type="ORF">EKH83_11575</name>
</gene>
<dbReference type="Proteomes" id="UP000290848">
    <property type="component" value="Unassembled WGS sequence"/>
</dbReference>
<protein>
    <recommendedName>
        <fullName evidence="3">DNA-binding protein</fullName>
    </recommendedName>
</protein>
<evidence type="ECO:0000313" key="2">
    <source>
        <dbReference type="Proteomes" id="UP000290848"/>
    </source>
</evidence>